<feature type="non-terminal residue" evidence="1">
    <location>
        <position position="1"/>
    </location>
</feature>
<proteinExistence type="predicted"/>
<gene>
    <name evidence="1" type="ORF">METZ01_LOCUS290001</name>
</gene>
<sequence>VIISGIILVWLVYADQGIEPKPDLFSEETPLILVDGKVPPKLSNLPAHLQFIDEKTCMQCHTTERKMNFGSGPVIAKKMPHEFRENCASCHILEK</sequence>
<evidence type="ECO:0008006" key="2">
    <source>
        <dbReference type="Google" id="ProtNLM"/>
    </source>
</evidence>
<protein>
    <recommendedName>
        <fullName evidence="2">Diheme cytochrome c NapB</fullName>
    </recommendedName>
</protein>
<dbReference type="AlphaFoldDB" id="A0A382LPG4"/>
<dbReference type="SUPFAM" id="SSF48695">
    <property type="entry name" value="Multiheme cytochromes"/>
    <property type="match status" value="1"/>
</dbReference>
<accession>A0A382LPG4</accession>
<name>A0A382LPG4_9ZZZZ</name>
<organism evidence="1">
    <name type="scientific">marine metagenome</name>
    <dbReference type="NCBI Taxonomy" id="408172"/>
    <lineage>
        <taxon>unclassified sequences</taxon>
        <taxon>metagenomes</taxon>
        <taxon>ecological metagenomes</taxon>
    </lineage>
</organism>
<dbReference type="InterPro" id="IPR036280">
    <property type="entry name" value="Multihaem_cyt_sf"/>
</dbReference>
<evidence type="ECO:0000313" key="1">
    <source>
        <dbReference type="EMBL" id="SVC37147.1"/>
    </source>
</evidence>
<reference evidence="1" key="1">
    <citation type="submission" date="2018-05" db="EMBL/GenBank/DDBJ databases">
        <authorList>
            <person name="Lanie J.A."/>
            <person name="Ng W.-L."/>
            <person name="Kazmierczak K.M."/>
            <person name="Andrzejewski T.M."/>
            <person name="Davidsen T.M."/>
            <person name="Wayne K.J."/>
            <person name="Tettelin H."/>
            <person name="Glass J.I."/>
            <person name="Rusch D."/>
            <person name="Podicherti R."/>
            <person name="Tsui H.-C.T."/>
            <person name="Winkler M.E."/>
        </authorList>
    </citation>
    <scope>NUCLEOTIDE SEQUENCE</scope>
</reference>
<dbReference type="EMBL" id="UINC01087622">
    <property type="protein sequence ID" value="SVC37147.1"/>
    <property type="molecule type" value="Genomic_DNA"/>
</dbReference>